<feature type="compositionally biased region" description="Acidic residues" evidence="7">
    <location>
        <begin position="123"/>
        <end position="144"/>
    </location>
</feature>
<dbReference type="EMBL" id="JAHXZJ010000747">
    <property type="protein sequence ID" value="KAH0557687.1"/>
    <property type="molecule type" value="Genomic_DNA"/>
</dbReference>
<evidence type="ECO:0000256" key="5">
    <source>
        <dbReference type="PROSITE-ProRule" id="PRU00108"/>
    </source>
</evidence>
<dbReference type="PANTHER" id="PTHR24340:SF37">
    <property type="entry name" value="HOMEOBOX PROTEIN SLOU"/>
    <property type="match status" value="1"/>
</dbReference>
<comment type="caution">
    <text evidence="9">The sequence shown here is derived from an EMBL/GenBank/DDBJ whole genome shotgun (WGS) entry which is preliminary data.</text>
</comment>
<accession>A0AAV7IU97</accession>
<feature type="compositionally biased region" description="Pro residues" evidence="7">
    <location>
        <begin position="618"/>
        <end position="627"/>
    </location>
</feature>
<dbReference type="GO" id="GO:0030154">
    <property type="term" value="P:cell differentiation"/>
    <property type="evidence" value="ECO:0007669"/>
    <property type="project" value="TreeGrafter"/>
</dbReference>
<dbReference type="Pfam" id="PF00046">
    <property type="entry name" value="Homeodomain"/>
    <property type="match status" value="1"/>
</dbReference>
<dbReference type="GO" id="GO:0000978">
    <property type="term" value="F:RNA polymerase II cis-regulatory region sequence-specific DNA binding"/>
    <property type="evidence" value="ECO:0007669"/>
    <property type="project" value="TreeGrafter"/>
</dbReference>
<dbReference type="AlphaFoldDB" id="A0AAV7IU97"/>
<dbReference type="InterPro" id="IPR050394">
    <property type="entry name" value="Homeobox_NK-like"/>
</dbReference>
<feature type="compositionally biased region" description="Low complexity" evidence="7">
    <location>
        <begin position="689"/>
        <end position="707"/>
    </location>
</feature>
<dbReference type="SMART" id="SM00389">
    <property type="entry name" value="HOX"/>
    <property type="match status" value="1"/>
</dbReference>
<dbReference type="PROSITE" id="PS00027">
    <property type="entry name" value="HOMEOBOX_1"/>
    <property type="match status" value="1"/>
</dbReference>
<feature type="compositionally biased region" description="Basic residues" evidence="7">
    <location>
        <begin position="637"/>
        <end position="657"/>
    </location>
</feature>
<feature type="compositionally biased region" description="Gly residues" evidence="7">
    <location>
        <begin position="534"/>
        <end position="545"/>
    </location>
</feature>
<dbReference type="GO" id="GO:0005634">
    <property type="term" value="C:nucleus"/>
    <property type="evidence" value="ECO:0007669"/>
    <property type="project" value="UniProtKB-SubCell"/>
</dbReference>
<dbReference type="InterPro" id="IPR009057">
    <property type="entry name" value="Homeodomain-like_sf"/>
</dbReference>
<feature type="domain" description="Homeobox" evidence="8">
    <location>
        <begin position="546"/>
        <end position="606"/>
    </location>
</feature>
<keyword evidence="2 5" id="KW-0238">DNA-binding</keyword>
<dbReference type="Gene3D" id="1.10.10.60">
    <property type="entry name" value="Homeodomain-like"/>
    <property type="match status" value="1"/>
</dbReference>
<dbReference type="PANTHER" id="PTHR24340">
    <property type="entry name" value="HOMEOBOX PROTEIN NKX"/>
    <property type="match status" value="1"/>
</dbReference>
<evidence type="ECO:0000256" key="6">
    <source>
        <dbReference type="RuleBase" id="RU000682"/>
    </source>
</evidence>
<evidence type="ECO:0000256" key="1">
    <source>
        <dbReference type="ARBA" id="ARBA00004123"/>
    </source>
</evidence>
<comment type="subcellular location">
    <subcellularLocation>
        <location evidence="1 5 6">Nucleus</location>
    </subcellularLocation>
</comment>
<dbReference type="InterPro" id="IPR017970">
    <property type="entry name" value="Homeobox_CS"/>
</dbReference>
<evidence type="ECO:0000259" key="8">
    <source>
        <dbReference type="PROSITE" id="PS50071"/>
    </source>
</evidence>
<dbReference type="PRINTS" id="PR00024">
    <property type="entry name" value="HOMEOBOX"/>
</dbReference>
<feature type="compositionally biased region" description="Low complexity" evidence="7">
    <location>
        <begin position="515"/>
        <end position="533"/>
    </location>
</feature>
<organism evidence="9 10">
    <name type="scientific">Cotesia glomerata</name>
    <name type="common">Lepidopteran parasitic wasp</name>
    <name type="synonym">Apanteles glomeratus</name>
    <dbReference type="NCBI Taxonomy" id="32391"/>
    <lineage>
        <taxon>Eukaryota</taxon>
        <taxon>Metazoa</taxon>
        <taxon>Ecdysozoa</taxon>
        <taxon>Arthropoda</taxon>
        <taxon>Hexapoda</taxon>
        <taxon>Insecta</taxon>
        <taxon>Pterygota</taxon>
        <taxon>Neoptera</taxon>
        <taxon>Endopterygota</taxon>
        <taxon>Hymenoptera</taxon>
        <taxon>Apocrita</taxon>
        <taxon>Ichneumonoidea</taxon>
        <taxon>Braconidae</taxon>
        <taxon>Microgastrinae</taxon>
        <taxon>Cotesia</taxon>
    </lineage>
</organism>
<dbReference type="Proteomes" id="UP000826195">
    <property type="component" value="Unassembled WGS sequence"/>
</dbReference>
<feature type="compositionally biased region" description="Low complexity" evidence="7">
    <location>
        <begin position="63"/>
        <end position="78"/>
    </location>
</feature>
<feature type="region of interest" description="Disordered" evidence="7">
    <location>
        <begin position="438"/>
        <end position="550"/>
    </location>
</feature>
<feature type="compositionally biased region" description="Acidic residues" evidence="7">
    <location>
        <begin position="94"/>
        <end position="109"/>
    </location>
</feature>
<gene>
    <name evidence="9" type="ORF">KQX54_010315</name>
</gene>
<feature type="compositionally biased region" description="Polar residues" evidence="7">
    <location>
        <begin position="496"/>
        <end position="505"/>
    </location>
</feature>
<reference evidence="9 10" key="1">
    <citation type="journal article" date="2021" name="J. Hered.">
        <title>A chromosome-level genome assembly of the parasitoid wasp, Cotesia glomerata (Hymenoptera: Braconidae).</title>
        <authorList>
            <person name="Pinto B.J."/>
            <person name="Weis J.J."/>
            <person name="Gamble T."/>
            <person name="Ode P.J."/>
            <person name="Paul R."/>
            <person name="Zaspel J.M."/>
        </authorList>
    </citation>
    <scope>NUCLEOTIDE SEQUENCE [LARGE SCALE GENOMIC DNA]</scope>
    <source>
        <strain evidence="9">CgM1</strain>
    </source>
</reference>
<evidence type="ECO:0000313" key="10">
    <source>
        <dbReference type="Proteomes" id="UP000826195"/>
    </source>
</evidence>
<dbReference type="SUPFAM" id="SSF46689">
    <property type="entry name" value="Homeodomain-like"/>
    <property type="match status" value="1"/>
</dbReference>
<dbReference type="InterPro" id="IPR001356">
    <property type="entry name" value="HD"/>
</dbReference>
<dbReference type="FunFam" id="1.10.10.60:FF:000836">
    <property type="match status" value="1"/>
</dbReference>
<dbReference type="CDD" id="cd00086">
    <property type="entry name" value="homeodomain"/>
    <property type="match status" value="1"/>
</dbReference>
<proteinExistence type="predicted"/>
<dbReference type="InterPro" id="IPR020479">
    <property type="entry name" value="HD_metazoa"/>
</dbReference>
<evidence type="ECO:0000256" key="7">
    <source>
        <dbReference type="SAM" id="MobiDB-lite"/>
    </source>
</evidence>
<name>A0AAV7IU97_COTGL</name>
<keyword evidence="10" id="KW-1185">Reference proteome</keyword>
<evidence type="ECO:0000256" key="3">
    <source>
        <dbReference type="ARBA" id="ARBA00023155"/>
    </source>
</evidence>
<feature type="region of interest" description="Disordered" evidence="7">
    <location>
        <begin position="606"/>
        <end position="712"/>
    </location>
</feature>
<evidence type="ECO:0000313" key="9">
    <source>
        <dbReference type="EMBL" id="KAH0557687.1"/>
    </source>
</evidence>
<feature type="compositionally biased region" description="Pro residues" evidence="7">
    <location>
        <begin position="658"/>
        <end position="676"/>
    </location>
</feature>
<keyword evidence="4 5" id="KW-0539">Nucleus</keyword>
<keyword evidence="3 5" id="KW-0371">Homeobox</keyword>
<feature type="region of interest" description="Disordered" evidence="7">
    <location>
        <begin position="764"/>
        <end position="785"/>
    </location>
</feature>
<sequence length="785" mass="85560">MHQEPRTLSPHAEGPITCLDPEEVNLRAVVPREKRRGLLLHVRTGDPFVVGFEHSKQQMLETSARAGSPIASPASRSSAMEEDIDDAKKGLLNQEDEEDNEVDDVDNEDVASRMRLSSRGVIDDDEEDEEDEAEKNGNYDEDEDVEVDVCRDLESNPSSPVDLTASSRTMSVNEQFIPFGNRAVGLLSCLPSSGGAGGTGGAGGCGIGSGNGDNDSAVISVGGNPNGIVVVNHTTTAMAPYLATGHATGSMITGLCTTGSQLRTNFSNSLSGSNSVASGNNCLTSTNATVQNNKRGLAFSVENILDPHKFTGGRGFGDEPPKNLVTFYFRPYHVSLSHMRHGRGNNILGCYDNRTASRRIAPSRPENWLFCITMTPSNPLTHFIFFSPCKFFFSSHWLVSVIFFRSELERLPDNQGRFVERAKTTIISIQLLYSVSGSKRHRSRSSNGDSRGELCSSGQEDESMLDQVEDMEEEVDEDDEDDEDVDMQGIDDRGTPTVTRDTASTGSNGSKKRQSSSSSSSSGGQNPSCQGGSSQNGGSSGGSAGGKPRRARTAFTYEQLVALENKFKTTRYLSVCERLNLALSLSLTETQVKIWFQNRRTKWKKQNPGLDVNSPTVPTTPPHPSPYAPAFLFAAHPHAHPHAHTHPHQHPHSHVHHAPPPPPPPGYYHHPAPPYGSSPTFFGHHLTGSPAVTAPTSISASSAATTSSRRERKTLPYFDAQRSLRFRVVPNQPRYQKLGECGLTQLKNASSWKQKAVYRCKKVENKRLSKASPERKEAKQMTEES</sequence>
<feature type="DNA-binding region" description="Homeobox" evidence="5">
    <location>
        <begin position="548"/>
        <end position="607"/>
    </location>
</feature>
<evidence type="ECO:0000256" key="4">
    <source>
        <dbReference type="ARBA" id="ARBA00023242"/>
    </source>
</evidence>
<feature type="region of interest" description="Disordered" evidence="7">
    <location>
        <begin position="61"/>
        <end position="144"/>
    </location>
</feature>
<feature type="compositionally biased region" description="Acidic residues" evidence="7">
    <location>
        <begin position="459"/>
        <end position="486"/>
    </location>
</feature>
<protein>
    <recommendedName>
        <fullName evidence="8">Homeobox domain-containing protein</fullName>
    </recommendedName>
</protein>
<dbReference type="GO" id="GO:0000981">
    <property type="term" value="F:DNA-binding transcription factor activity, RNA polymerase II-specific"/>
    <property type="evidence" value="ECO:0007669"/>
    <property type="project" value="InterPro"/>
</dbReference>
<evidence type="ECO:0000256" key="2">
    <source>
        <dbReference type="ARBA" id="ARBA00023125"/>
    </source>
</evidence>
<dbReference type="PROSITE" id="PS50071">
    <property type="entry name" value="HOMEOBOX_2"/>
    <property type="match status" value="1"/>
</dbReference>